<organism evidence="3 4">
    <name type="scientific">Platanthera zijinensis</name>
    <dbReference type="NCBI Taxonomy" id="2320716"/>
    <lineage>
        <taxon>Eukaryota</taxon>
        <taxon>Viridiplantae</taxon>
        <taxon>Streptophyta</taxon>
        <taxon>Embryophyta</taxon>
        <taxon>Tracheophyta</taxon>
        <taxon>Spermatophyta</taxon>
        <taxon>Magnoliopsida</taxon>
        <taxon>Liliopsida</taxon>
        <taxon>Asparagales</taxon>
        <taxon>Orchidaceae</taxon>
        <taxon>Orchidoideae</taxon>
        <taxon>Orchideae</taxon>
        <taxon>Orchidinae</taxon>
        <taxon>Platanthera</taxon>
    </lineage>
</organism>
<dbReference type="Pfam" id="PF00646">
    <property type="entry name" value="F-box"/>
    <property type="match status" value="1"/>
</dbReference>
<dbReference type="CDD" id="cd22160">
    <property type="entry name" value="F-box_AtFBL13-like"/>
    <property type="match status" value="1"/>
</dbReference>
<dbReference type="AlphaFoldDB" id="A0AAP0FXD1"/>
<dbReference type="SUPFAM" id="SSF52047">
    <property type="entry name" value="RNI-like"/>
    <property type="match status" value="1"/>
</dbReference>
<dbReference type="InterPro" id="IPR001810">
    <property type="entry name" value="F-box_dom"/>
</dbReference>
<sequence length="564" mass="63235">MRVGELIPCGEASWNRASKIALRASPKYPKLLRNPNGHSSSSSSFLLFLLLPEFLEPSPPMTESKRRRESAASSSYLGPSLSLSRYAGDDVDRLTELPDVLRLQILSLLPLKYAIRTGTLSSRWRGLWRYRWSRPSLFHISSVQSLPHSEFVSAVDEFFRRRDMARLDCLQIMYSPTPAQIPDLKRWLGYADSCSVSDLHLDLSSAPTSSNTSRRRGSRAAAAAAAPILEFNFRSPSLTRLTLRGFHLPSSPPSFRMFSYSLEILNLYEIYLSYASLRRILVHCPHIRSLSIHHCQDLKKVVVPVSTMRLKKLTVVDCRKASEISVSALGLRSFRFSGALLKNYNIKCASMLEDVYISSGMAVPAIPRGDWLTPLGELANLKVLTICSLALESISALGARADVGFRLFPNLVELQLLMVMMAESNLWDIYGFFKYFPCPRLEKLFFELPMNACDPSLTMYLEVPREEPPKGCFSNLKFVKMNGFKGHLNEMQLAGVLLANSINLDNFVVVAPMGNNGENCESSTGNLLQYVFTELSLLPKASTKAAIILTETDIPKYRPVHFQV</sequence>
<evidence type="ECO:0000259" key="2">
    <source>
        <dbReference type="Pfam" id="PF23622"/>
    </source>
</evidence>
<dbReference type="Proteomes" id="UP001418222">
    <property type="component" value="Unassembled WGS sequence"/>
</dbReference>
<comment type="caution">
    <text evidence="3">The sequence shown here is derived from an EMBL/GenBank/DDBJ whole genome shotgun (WGS) entry which is preliminary data.</text>
</comment>
<evidence type="ECO:0000313" key="4">
    <source>
        <dbReference type="Proteomes" id="UP001418222"/>
    </source>
</evidence>
<gene>
    <name evidence="3" type="ORF">KSP39_PZI020595</name>
</gene>
<dbReference type="InterPro" id="IPR036047">
    <property type="entry name" value="F-box-like_dom_sf"/>
</dbReference>
<feature type="domain" description="F-box" evidence="1">
    <location>
        <begin position="94"/>
        <end position="130"/>
    </location>
</feature>
<dbReference type="InterPro" id="IPR032675">
    <property type="entry name" value="LRR_dom_sf"/>
</dbReference>
<dbReference type="EMBL" id="JBBWWQ010000018">
    <property type="protein sequence ID" value="KAK8921504.1"/>
    <property type="molecule type" value="Genomic_DNA"/>
</dbReference>
<dbReference type="InterPro" id="IPR053781">
    <property type="entry name" value="F-box_AtFBL13-like"/>
</dbReference>
<dbReference type="InterPro" id="IPR055357">
    <property type="entry name" value="LRR_At1g61320_AtMIF1"/>
</dbReference>
<evidence type="ECO:0000259" key="1">
    <source>
        <dbReference type="Pfam" id="PF00646"/>
    </source>
</evidence>
<proteinExistence type="predicted"/>
<reference evidence="3 4" key="1">
    <citation type="journal article" date="2022" name="Nat. Plants">
        <title>Genomes of leafy and leafless Platanthera orchids illuminate the evolution of mycoheterotrophy.</title>
        <authorList>
            <person name="Li M.H."/>
            <person name="Liu K.W."/>
            <person name="Li Z."/>
            <person name="Lu H.C."/>
            <person name="Ye Q.L."/>
            <person name="Zhang D."/>
            <person name="Wang J.Y."/>
            <person name="Li Y.F."/>
            <person name="Zhong Z.M."/>
            <person name="Liu X."/>
            <person name="Yu X."/>
            <person name="Liu D.K."/>
            <person name="Tu X.D."/>
            <person name="Liu B."/>
            <person name="Hao Y."/>
            <person name="Liao X.Y."/>
            <person name="Jiang Y.T."/>
            <person name="Sun W.H."/>
            <person name="Chen J."/>
            <person name="Chen Y.Q."/>
            <person name="Ai Y."/>
            <person name="Zhai J.W."/>
            <person name="Wu S.S."/>
            <person name="Zhou Z."/>
            <person name="Hsiao Y.Y."/>
            <person name="Wu W.L."/>
            <person name="Chen Y.Y."/>
            <person name="Lin Y.F."/>
            <person name="Hsu J.L."/>
            <person name="Li C.Y."/>
            <person name="Wang Z.W."/>
            <person name="Zhao X."/>
            <person name="Zhong W.Y."/>
            <person name="Ma X.K."/>
            <person name="Ma L."/>
            <person name="Huang J."/>
            <person name="Chen G.Z."/>
            <person name="Huang M.Z."/>
            <person name="Huang L."/>
            <person name="Peng D.H."/>
            <person name="Luo Y.B."/>
            <person name="Zou S.Q."/>
            <person name="Chen S.P."/>
            <person name="Lan S."/>
            <person name="Tsai W.C."/>
            <person name="Van de Peer Y."/>
            <person name="Liu Z.J."/>
        </authorList>
    </citation>
    <scope>NUCLEOTIDE SEQUENCE [LARGE SCALE GENOMIC DNA]</scope>
    <source>
        <strain evidence="3">Lor287</strain>
    </source>
</reference>
<dbReference type="PANTHER" id="PTHR34145">
    <property type="entry name" value="OS02G0105600 PROTEIN"/>
    <property type="match status" value="1"/>
</dbReference>
<dbReference type="Gene3D" id="3.80.10.10">
    <property type="entry name" value="Ribonuclease Inhibitor"/>
    <property type="match status" value="1"/>
</dbReference>
<dbReference type="SUPFAM" id="SSF81383">
    <property type="entry name" value="F-box domain"/>
    <property type="match status" value="1"/>
</dbReference>
<name>A0AAP0FXD1_9ASPA</name>
<dbReference type="InterPro" id="IPR053772">
    <property type="entry name" value="At1g61320/At1g61330-like"/>
</dbReference>
<evidence type="ECO:0000313" key="3">
    <source>
        <dbReference type="EMBL" id="KAK8921504.1"/>
    </source>
</evidence>
<dbReference type="PANTHER" id="PTHR34145:SF65">
    <property type="entry name" value="FBD DOMAIN-CONTAINING PROTEIN"/>
    <property type="match status" value="1"/>
</dbReference>
<protein>
    <submittedName>
        <fullName evidence="3">F-box/LRR-repeat protein</fullName>
    </submittedName>
</protein>
<dbReference type="Pfam" id="PF23622">
    <property type="entry name" value="LRR_At1g61320_AtMIF1"/>
    <property type="match status" value="1"/>
</dbReference>
<keyword evidence="4" id="KW-1185">Reference proteome</keyword>
<feature type="domain" description="At1g61320/AtMIF1 LRR" evidence="2">
    <location>
        <begin position="258"/>
        <end position="514"/>
    </location>
</feature>
<accession>A0AAP0FXD1</accession>